<dbReference type="AlphaFoldDB" id="A0A5N6Z9W9"/>
<dbReference type="EMBL" id="ML739096">
    <property type="protein sequence ID" value="KAE8353519.1"/>
    <property type="molecule type" value="Genomic_DNA"/>
</dbReference>
<gene>
    <name evidence="2" type="ORF">BDV28DRAFT_148019</name>
</gene>
<dbReference type="OrthoDB" id="4464242at2759"/>
<feature type="compositionally biased region" description="Polar residues" evidence="1">
    <location>
        <begin position="155"/>
        <end position="164"/>
    </location>
</feature>
<sequence>MCDGRQEARGKRQEARGKSQEEDSEAQEHDEPTTRQGHAFKHSLLAPSQIHLNHSIAYLAHVSSFSSQSPLTSIIMSESQAKVLKLSLPLTTAELGRLIRRVENHEPSENTLTVTFAQEHVTEIDTEDTPTKPPRNTKRGRNSNAKKSLPCKRTGSYSTHPMTTKTSPVVDQVLGKVDIANLTLQEAADLISIMCPADLAGLNCTKPDCKSIRRCESMQEYESIPCAEENCTFVHGLKISCPEMLEKRGCVRSFLSQKASNRCQNGHDHRAARIFNYEGLHCHETDVDGNKDRGKRRKTWSRSL</sequence>
<keyword evidence="3" id="KW-1185">Reference proteome</keyword>
<evidence type="ECO:0000256" key="1">
    <source>
        <dbReference type="SAM" id="MobiDB-lite"/>
    </source>
</evidence>
<accession>A0A5N6Z9W9</accession>
<evidence type="ECO:0000313" key="2">
    <source>
        <dbReference type="EMBL" id="KAE8353519.1"/>
    </source>
</evidence>
<evidence type="ECO:0000313" key="3">
    <source>
        <dbReference type="Proteomes" id="UP000327118"/>
    </source>
</evidence>
<feature type="region of interest" description="Disordered" evidence="1">
    <location>
        <begin position="1"/>
        <end position="36"/>
    </location>
</feature>
<organism evidence="2 3">
    <name type="scientific">Aspergillus coremiiformis</name>
    <dbReference type="NCBI Taxonomy" id="138285"/>
    <lineage>
        <taxon>Eukaryota</taxon>
        <taxon>Fungi</taxon>
        <taxon>Dikarya</taxon>
        <taxon>Ascomycota</taxon>
        <taxon>Pezizomycotina</taxon>
        <taxon>Eurotiomycetes</taxon>
        <taxon>Eurotiomycetidae</taxon>
        <taxon>Eurotiales</taxon>
        <taxon>Aspergillaceae</taxon>
        <taxon>Aspergillus</taxon>
        <taxon>Aspergillus subgen. Circumdati</taxon>
    </lineage>
</organism>
<feature type="region of interest" description="Disordered" evidence="1">
    <location>
        <begin position="117"/>
        <end position="164"/>
    </location>
</feature>
<dbReference type="Proteomes" id="UP000327118">
    <property type="component" value="Unassembled WGS sequence"/>
</dbReference>
<name>A0A5N6Z9W9_9EURO</name>
<protein>
    <submittedName>
        <fullName evidence="2">Uncharacterized protein</fullName>
    </submittedName>
</protein>
<feature type="compositionally biased region" description="Basic and acidic residues" evidence="1">
    <location>
        <begin position="1"/>
        <end position="33"/>
    </location>
</feature>
<proteinExistence type="predicted"/>
<reference evidence="3" key="1">
    <citation type="submission" date="2019-04" db="EMBL/GenBank/DDBJ databases">
        <title>Friends and foes A comparative genomics studyof 23 Aspergillus species from section Flavi.</title>
        <authorList>
            <consortium name="DOE Joint Genome Institute"/>
            <person name="Kjaerbolling I."/>
            <person name="Vesth T."/>
            <person name="Frisvad J.C."/>
            <person name="Nybo J.L."/>
            <person name="Theobald S."/>
            <person name="Kildgaard S."/>
            <person name="Isbrandt T."/>
            <person name="Kuo A."/>
            <person name="Sato A."/>
            <person name="Lyhne E.K."/>
            <person name="Kogle M.E."/>
            <person name="Wiebenga A."/>
            <person name="Kun R.S."/>
            <person name="Lubbers R.J."/>
            <person name="Makela M.R."/>
            <person name="Barry K."/>
            <person name="Chovatia M."/>
            <person name="Clum A."/>
            <person name="Daum C."/>
            <person name="Haridas S."/>
            <person name="He G."/>
            <person name="LaButti K."/>
            <person name="Lipzen A."/>
            <person name="Mondo S."/>
            <person name="Riley R."/>
            <person name="Salamov A."/>
            <person name="Simmons B.A."/>
            <person name="Magnuson J.K."/>
            <person name="Henrissat B."/>
            <person name="Mortensen U.H."/>
            <person name="Larsen T.O."/>
            <person name="Devries R.P."/>
            <person name="Grigoriev I.V."/>
            <person name="Machida M."/>
            <person name="Baker S.E."/>
            <person name="Andersen M.R."/>
        </authorList>
    </citation>
    <scope>NUCLEOTIDE SEQUENCE [LARGE SCALE GENOMIC DNA]</scope>
    <source>
        <strain evidence="3">CBS 553.77</strain>
    </source>
</reference>